<name>A0A8E2BFR2_9HYPH</name>
<dbReference type="AlphaFoldDB" id="A0A8E2BFR2"/>
<dbReference type="RefSeq" id="WP_184773463.1">
    <property type="nucleotide sequence ID" value="NZ_JACHGI010000019.1"/>
</dbReference>
<keyword evidence="1" id="KW-1133">Transmembrane helix</keyword>
<evidence type="ECO:0000313" key="3">
    <source>
        <dbReference type="Proteomes" id="UP000532373"/>
    </source>
</evidence>
<keyword evidence="1" id="KW-0812">Transmembrane</keyword>
<reference evidence="2 3" key="1">
    <citation type="submission" date="2020-08" db="EMBL/GenBank/DDBJ databases">
        <title>Genomic Encyclopedia of Type Strains, Phase IV (KMG-IV): sequencing the most valuable type-strain genomes for metagenomic binning, comparative biology and taxonomic classification.</title>
        <authorList>
            <person name="Goeker M."/>
        </authorList>
    </citation>
    <scope>NUCLEOTIDE SEQUENCE [LARGE SCALE GENOMIC DNA]</scope>
    <source>
        <strain evidence="2 3">DSM 17454</strain>
    </source>
</reference>
<sequence length="63" mass="6811">MIANVRFIDRALRIEVGEAQNAAAALVGSAVFGVGWSIAWFCPGPRSPPWELAGSRSAPSWRR</sequence>
<gene>
    <name evidence="2" type="ORF">HNQ96_005688</name>
</gene>
<keyword evidence="1" id="KW-0472">Membrane</keyword>
<comment type="caution">
    <text evidence="2">The sequence shown here is derived from an EMBL/GenBank/DDBJ whole genome shotgun (WGS) entry which is preliminary data.</text>
</comment>
<accession>A0A8E2BFR2</accession>
<protein>
    <submittedName>
        <fullName evidence="2">Uncharacterized protein</fullName>
    </submittedName>
</protein>
<proteinExistence type="predicted"/>
<evidence type="ECO:0000313" key="2">
    <source>
        <dbReference type="EMBL" id="MBB6469794.1"/>
    </source>
</evidence>
<feature type="transmembrane region" description="Helical" evidence="1">
    <location>
        <begin position="21"/>
        <end position="41"/>
    </location>
</feature>
<evidence type="ECO:0000256" key="1">
    <source>
        <dbReference type="SAM" id="Phobius"/>
    </source>
</evidence>
<dbReference type="Proteomes" id="UP000532373">
    <property type="component" value="Unassembled WGS sequence"/>
</dbReference>
<dbReference type="EMBL" id="JACHGI010000019">
    <property type="protein sequence ID" value="MBB6469794.1"/>
    <property type="molecule type" value="Genomic_DNA"/>
</dbReference>
<organism evidence="2 3">
    <name type="scientific">Aminobacter carboxidus</name>
    <dbReference type="NCBI Taxonomy" id="376165"/>
    <lineage>
        <taxon>Bacteria</taxon>
        <taxon>Pseudomonadati</taxon>
        <taxon>Pseudomonadota</taxon>
        <taxon>Alphaproteobacteria</taxon>
        <taxon>Hyphomicrobiales</taxon>
        <taxon>Phyllobacteriaceae</taxon>
        <taxon>Aminobacter</taxon>
    </lineage>
</organism>